<dbReference type="Pfam" id="PF01636">
    <property type="entry name" value="APH"/>
    <property type="match status" value="1"/>
</dbReference>
<dbReference type="Gene3D" id="3.90.1200.10">
    <property type="match status" value="1"/>
</dbReference>
<dbReference type="RefSeq" id="WP_187735897.1">
    <property type="nucleotide sequence ID" value="NZ_CP060790.1"/>
</dbReference>
<protein>
    <submittedName>
        <fullName evidence="2">Phosphotransferase family protein</fullName>
    </submittedName>
</protein>
<sequence>MSAAASLPLGPLADYLRAQGLAGGEAIQVQPLSGGQSNPTFRIAAGAGRSYVLRKKPAGPIAASAHAIDREYRVMRALQGSGVPVPRMLAYCEDDTVVGTPFYLMEFLQGRVFMDPALPGLAPAERGVLYREMGRVIAALHGVDYAAVGLADFGRTGRYVERQIDRWSRQCRALSVPIDDAMPRLMDWLPAHLPPGDETTLVHGDYRLDNLVFHPSEPRVIGVLDWELSTLGHPLADLSYHCMAWHVPPALWRGMGGLDLAALGIPGEAEYLAAYRAATGRDTQGHWPFYMAYNLFRMAAILYGIAQRAADGSAAAADAVETGRKAGPLARLGWEWPSATGRSAGACAQRARASSARGSSRRCCSWPNHLRNMSSVSMQAANPA</sequence>
<evidence type="ECO:0000313" key="2">
    <source>
        <dbReference type="EMBL" id="QNP58912.1"/>
    </source>
</evidence>
<accession>A0A7H0HEE6</accession>
<keyword evidence="2" id="KW-0808">Transferase</keyword>
<dbReference type="KEGG" id="amon:H9L24_18635"/>
<dbReference type="GO" id="GO:0016740">
    <property type="term" value="F:transferase activity"/>
    <property type="evidence" value="ECO:0007669"/>
    <property type="project" value="UniProtKB-KW"/>
</dbReference>
<gene>
    <name evidence="2" type="ORF">H9L24_18635</name>
</gene>
<evidence type="ECO:0000259" key="1">
    <source>
        <dbReference type="Pfam" id="PF01636"/>
    </source>
</evidence>
<dbReference type="Proteomes" id="UP000516057">
    <property type="component" value="Chromosome"/>
</dbReference>
<dbReference type="PANTHER" id="PTHR47829">
    <property type="entry name" value="HYDROLASE, PUTATIVE (AFU_ORTHOLOGUE AFUA_1G12880)-RELATED"/>
    <property type="match status" value="1"/>
</dbReference>
<feature type="domain" description="Aminoglycoside phosphotransferase" evidence="1">
    <location>
        <begin position="29"/>
        <end position="269"/>
    </location>
</feature>
<dbReference type="InterPro" id="IPR052898">
    <property type="entry name" value="ACAD10-like"/>
</dbReference>
<dbReference type="EMBL" id="CP060790">
    <property type="protein sequence ID" value="QNP58912.1"/>
    <property type="molecule type" value="Genomic_DNA"/>
</dbReference>
<evidence type="ECO:0000313" key="3">
    <source>
        <dbReference type="Proteomes" id="UP000516057"/>
    </source>
</evidence>
<organism evidence="2 3">
    <name type="scientific">Paenacidovorax monticola</name>
    <dbReference type="NCBI Taxonomy" id="1926868"/>
    <lineage>
        <taxon>Bacteria</taxon>
        <taxon>Pseudomonadati</taxon>
        <taxon>Pseudomonadota</taxon>
        <taxon>Betaproteobacteria</taxon>
        <taxon>Burkholderiales</taxon>
        <taxon>Comamonadaceae</taxon>
        <taxon>Paenacidovorax</taxon>
    </lineage>
</organism>
<dbReference type="Gene3D" id="3.30.200.20">
    <property type="entry name" value="Phosphorylase Kinase, domain 1"/>
    <property type="match status" value="1"/>
</dbReference>
<dbReference type="InterPro" id="IPR011009">
    <property type="entry name" value="Kinase-like_dom_sf"/>
</dbReference>
<reference evidence="2 3" key="1">
    <citation type="submission" date="2020-08" db="EMBL/GenBank/DDBJ databases">
        <title>Genome sequence of Acidovorax monticola KACC 19171T.</title>
        <authorList>
            <person name="Hyun D.-W."/>
            <person name="Bae J.-W."/>
        </authorList>
    </citation>
    <scope>NUCLEOTIDE SEQUENCE [LARGE SCALE GENOMIC DNA]</scope>
    <source>
        <strain evidence="2 3">KACC 19171</strain>
    </source>
</reference>
<name>A0A7H0HEE6_9BURK</name>
<proteinExistence type="predicted"/>
<dbReference type="SUPFAM" id="SSF56112">
    <property type="entry name" value="Protein kinase-like (PK-like)"/>
    <property type="match status" value="1"/>
</dbReference>
<dbReference type="CDD" id="cd05154">
    <property type="entry name" value="ACAD10_11_N-like"/>
    <property type="match status" value="1"/>
</dbReference>
<dbReference type="InterPro" id="IPR041726">
    <property type="entry name" value="ACAD10_11_N"/>
</dbReference>
<keyword evidence="3" id="KW-1185">Reference proteome</keyword>
<dbReference type="AlphaFoldDB" id="A0A7H0HEE6"/>
<dbReference type="InterPro" id="IPR002575">
    <property type="entry name" value="Aminoglycoside_PTrfase"/>
</dbReference>
<dbReference type="PANTHER" id="PTHR47829:SF3">
    <property type="entry name" value="AMINOGLYCOSIDE PHOSPHOTRANSFERASE DOMAIN-CONTAINING PROTEIN"/>
    <property type="match status" value="1"/>
</dbReference>